<dbReference type="SUPFAM" id="SSF81383">
    <property type="entry name" value="F-box domain"/>
    <property type="match status" value="1"/>
</dbReference>
<evidence type="ECO:0000259" key="2">
    <source>
        <dbReference type="PROSITE" id="PS50181"/>
    </source>
</evidence>
<dbReference type="InterPro" id="IPR017451">
    <property type="entry name" value="F-box-assoc_interact_dom"/>
</dbReference>
<gene>
    <name evidence="3" type="ORF">CIPAW_03G114300</name>
    <name evidence="4" type="ORF">I3842_03G110200</name>
</gene>
<name>A0A8T1QZK7_CARIL</name>
<dbReference type="EMBL" id="CM031827">
    <property type="protein sequence ID" value="KAG6721408.1"/>
    <property type="molecule type" value="Genomic_DNA"/>
</dbReference>
<keyword evidence="5" id="KW-1185">Reference proteome</keyword>
<accession>A0A8T1QZK7</accession>
<comment type="caution">
    <text evidence="3">The sequence shown here is derived from an EMBL/GenBank/DDBJ whole genome shotgun (WGS) entry which is preliminary data.</text>
</comment>
<dbReference type="PANTHER" id="PTHR31672">
    <property type="entry name" value="BNACNNG10540D PROTEIN"/>
    <property type="match status" value="1"/>
</dbReference>
<dbReference type="PROSITE" id="PS50181">
    <property type="entry name" value="FBOX"/>
    <property type="match status" value="1"/>
</dbReference>
<dbReference type="Gene3D" id="1.20.1280.50">
    <property type="match status" value="1"/>
</dbReference>
<protein>
    <recommendedName>
        <fullName evidence="2">F-box domain-containing protein</fullName>
    </recommendedName>
</protein>
<reference evidence="4" key="2">
    <citation type="submission" date="2021-01" db="EMBL/GenBank/DDBJ databases">
        <authorList>
            <person name="Lovell J.T."/>
            <person name="Bentley N."/>
            <person name="Bhattarai G."/>
            <person name="Jenkins J.W."/>
            <person name="Sreedasyam A."/>
            <person name="Alarcon Y."/>
            <person name="Bock C."/>
            <person name="Boston L."/>
            <person name="Carlson J."/>
            <person name="Cervantes K."/>
            <person name="Clermont K."/>
            <person name="Krom N."/>
            <person name="Kubenka K."/>
            <person name="Mamidi S."/>
            <person name="Mattison C."/>
            <person name="Monteros M."/>
            <person name="Pisani C."/>
            <person name="Plott C."/>
            <person name="Rajasekar S."/>
            <person name="Rhein H.S."/>
            <person name="Rohla C."/>
            <person name="Song M."/>
            <person name="Hilaire R.S."/>
            <person name="Shu S."/>
            <person name="Wells L."/>
            <person name="Wang X."/>
            <person name="Webber J."/>
            <person name="Heerema R.J."/>
            <person name="Klein P."/>
            <person name="Conner P."/>
            <person name="Grauke L."/>
            <person name="Grimwood J."/>
            <person name="Schmutz J."/>
            <person name="Randall J.J."/>
        </authorList>
    </citation>
    <scope>NUCLEOTIDE SEQUENCE</scope>
    <source>
        <tissue evidence="4">Leaf</tissue>
    </source>
</reference>
<evidence type="ECO:0000313" key="5">
    <source>
        <dbReference type="Proteomes" id="UP000811609"/>
    </source>
</evidence>
<feature type="region of interest" description="Disordered" evidence="1">
    <location>
        <begin position="1"/>
        <end position="37"/>
    </location>
</feature>
<dbReference type="SMART" id="SM00256">
    <property type="entry name" value="FBOX"/>
    <property type="match status" value="1"/>
</dbReference>
<dbReference type="PANTHER" id="PTHR31672:SF13">
    <property type="entry name" value="F-BOX PROTEIN CPR30-LIKE"/>
    <property type="match status" value="1"/>
</dbReference>
<dbReference type="InterPro" id="IPR050796">
    <property type="entry name" value="SCF_F-box_component"/>
</dbReference>
<dbReference type="Proteomes" id="UP000811246">
    <property type="component" value="Chromosome 3"/>
</dbReference>
<proteinExistence type="predicted"/>
<dbReference type="Pfam" id="PF08268">
    <property type="entry name" value="FBA_3"/>
    <property type="match status" value="1"/>
</dbReference>
<feature type="compositionally biased region" description="Basic residues" evidence="1">
    <location>
        <begin position="1"/>
        <end position="22"/>
    </location>
</feature>
<dbReference type="InterPro" id="IPR036047">
    <property type="entry name" value="F-box-like_dom_sf"/>
</dbReference>
<dbReference type="Pfam" id="PF00646">
    <property type="entry name" value="F-box"/>
    <property type="match status" value="1"/>
</dbReference>
<dbReference type="InterPro" id="IPR001810">
    <property type="entry name" value="F-box_dom"/>
</dbReference>
<dbReference type="AlphaFoldDB" id="A0A8T1QZK7"/>
<dbReference type="NCBIfam" id="TIGR01640">
    <property type="entry name" value="F_box_assoc_1"/>
    <property type="match status" value="1"/>
</dbReference>
<organism evidence="3 5">
    <name type="scientific">Carya illinoinensis</name>
    <name type="common">Pecan</name>
    <dbReference type="NCBI Taxonomy" id="32201"/>
    <lineage>
        <taxon>Eukaryota</taxon>
        <taxon>Viridiplantae</taxon>
        <taxon>Streptophyta</taxon>
        <taxon>Embryophyta</taxon>
        <taxon>Tracheophyta</taxon>
        <taxon>Spermatophyta</taxon>
        <taxon>Magnoliopsida</taxon>
        <taxon>eudicotyledons</taxon>
        <taxon>Gunneridae</taxon>
        <taxon>Pentapetalae</taxon>
        <taxon>rosids</taxon>
        <taxon>fabids</taxon>
        <taxon>Fagales</taxon>
        <taxon>Juglandaceae</taxon>
        <taxon>Carya</taxon>
    </lineage>
</organism>
<sequence>MARGSKTRRTKSHSHASGKKKRNATDQEEQQRGALVETPGQSSLSLLPLMILTDILLRLPFKTIFSCRCVCKTWLSILLDPVFAQMYRARAPSSIILQPQNDILKHYLYAVDLEASDSNNHAISISHYSNRVKFDTQTQLSPQNKLSLVDSCNGLILLCESFRMDLLAERLYVCNPISGEFVIVRPIRPNLPHWVSPRLGFCPKARKFKVVIFVNKENAADEKMPTDVYTLGREGGWRSVLMKYDVRSSVRDTTFLNGFIHFLWGRAIPELLIRSFDVENEKFQPVPPPPLLDSSLKTGGQSMSLGVLGGCLTLAEFPYDDGRCFHVWVMKEYGVQASWTKEWSIDVQIDIPMYSVPHCHIVGLLGNGDILILHHEKTLFSFNRANRTCKYHRIDKIHYFQALPYVPNFSSLSEFASGEDVFNARFRMF</sequence>
<dbReference type="EMBL" id="CM031811">
    <property type="protein sequence ID" value="KAG6660558.1"/>
    <property type="molecule type" value="Genomic_DNA"/>
</dbReference>
<reference evidence="3" key="1">
    <citation type="submission" date="2020-12" db="EMBL/GenBank/DDBJ databases">
        <title>WGS assembly of Carya illinoinensis cv. Pawnee.</title>
        <authorList>
            <person name="Platts A."/>
            <person name="Shu S."/>
            <person name="Wright S."/>
            <person name="Barry K."/>
            <person name="Edger P."/>
            <person name="Pires J.C."/>
            <person name="Schmutz J."/>
        </authorList>
    </citation>
    <scope>NUCLEOTIDE SEQUENCE</scope>
    <source>
        <tissue evidence="3">Leaf</tissue>
    </source>
</reference>
<dbReference type="Proteomes" id="UP000811609">
    <property type="component" value="Chromosome 3"/>
</dbReference>
<evidence type="ECO:0000313" key="4">
    <source>
        <dbReference type="EMBL" id="KAG6721408.1"/>
    </source>
</evidence>
<evidence type="ECO:0000313" key="3">
    <source>
        <dbReference type="EMBL" id="KAG6660558.1"/>
    </source>
</evidence>
<feature type="domain" description="F-box" evidence="2">
    <location>
        <begin position="41"/>
        <end position="90"/>
    </location>
</feature>
<dbReference type="OrthoDB" id="610337at2759"/>
<evidence type="ECO:0000256" key="1">
    <source>
        <dbReference type="SAM" id="MobiDB-lite"/>
    </source>
</evidence>
<dbReference type="InterPro" id="IPR013187">
    <property type="entry name" value="F-box-assoc_dom_typ3"/>
</dbReference>